<evidence type="ECO:0000256" key="5">
    <source>
        <dbReference type="ARBA" id="ARBA00042202"/>
    </source>
</evidence>
<feature type="active site" description="Proton acceptor" evidence="6">
    <location>
        <position position="164"/>
    </location>
</feature>
<keyword evidence="11" id="KW-1185">Reference proteome</keyword>
<reference evidence="10 11" key="1">
    <citation type="submission" date="2024-10" db="EMBL/GenBank/DDBJ databases">
        <authorList>
            <person name="Kim D."/>
        </authorList>
    </citation>
    <scope>NUCLEOTIDE SEQUENCE [LARGE SCALE GENOMIC DNA]</scope>
    <source>
        <strain evidence="10">BH-2024</strain>
    </source>
</reference>
<evidence type="ECO:0000256" key="4">
    <source>
        <dbReference type="ARBA" id="ARBA00023295"/>
    </source>
</evidence>
<name>A0ABD2M823_9BILA</name>
<comment type="caution">
    <text evidence="10">The sequence shown here is derived from an EMBL/GenBank/DDBJ whole genome shotgun (WGS) entry which is preliminary data.</text>
</comment>
<dbReference type="Proteomes" id="UP001620626">
    <property type="component" value="Unassembled WGS sequence"/>
</dbReference>
<evidence type="ECO:0000256" key="6">
    <source>
        <dbReference type="PIRSR" id="PIRSR606710-1"/>
    </source>
</evidence>
<feature type="compositionally biased region" description="Basic residues" evidence="9">
    <location>
        <begin position="138"/>
        <end position="152"/>
    </location>
</feature>
<comment type="pathway">
    <text evidence="1">Glycan metabolism; L-arabinan degradation.</text>
</comment>
<evidence type="ECO:0000256" key="8">
    <source>
        <dbReference type="RuleBase" id="RU361187"/>
    </source>
</evidence>
<proteinExistence type="inferred from homology"/>
<dbReference type="PANTHER" id="PTHR43301">
    <property type="entry name" value="ARABINAN ENDO-1,5-ALPHA-L-ARABINOSIDASE"/>
    <property type="match status" value="1"/>
</dbReference>
<dbReference type="InterPro" id="IPR050727">
    <property type="entry name" value="GH43_arabinanases"/>
</dbReference>
<keyword evidence="4 8" id="KW-0326">Glycosidase</keyword>
<evidence type="ECO:0000256" key="1">
    <source>
        <dbReference type="ARBA" id="ARBA00004834"/>
    </source>
</evidence>
<accession>A0ABD2M823</accession>
<protein>
    <recommendedName>
        <fullName evidence="5">Endo-1,5-alpha-L-arabinanase A</fullName>
    </recommendedName>
</protein>
<gene>
    <name evidence="10" type="ORF">niasHT_002760</name>
</gene>
<evidence type="ECO:0000256" key="2">
    <source>
        <dbReference type="ARBA" id="ARBA00009865"/>
    </source>
</evidence>
<dbReference type="SUPFAM" id="SSF75005">
    <property type="entry name" value="Arabinanase/levansucrase/invertase"/>
    <property type="match status" value="1"/>
</dbReference>
<evidence type="ECO:0000313" key="11">
    <source>
        <dbReference type="Proteomes" id="UP001620626"/>
    </source>
</evidence>
<feature type="active site" description="Proton donor" evidence="6">
    <location>
        <position position="349"/>
    </location>
</feature>
<feature type="region of interest" description="Disordered" evidence="9">
    <location>
        <begin position="134"/>
        <end position="156"/>
    </location>
</feature>
<evidence type="ECO:0000256" key="3">
    <source>
        <dbReference type="ARBA" id="ARBA00022801"/>
    </source>
</evidence>
<feature type="site" description="Important for catalytic activity, responsible for pKa modulation of the active site Glu and correct orientation of both the proton donor and substrate" evidence="7">
    <location>
        <position position="292"/>
    </location>
</feature>
<dbReference type="Pfam" id="PF04616">
    <property type="entry name" value="Glyco_hydro_43"/>
    <property type="match status" value="1"/>
</dbReference>
<keyword evidence="3 8" id="KW-0378">Hydrolase</keyword>
<dbReference type="Gene3D" id="2.115.10.20">
    <property type="entry name" value="Glycosyl hydrolase domain, family 43"/>
    <property type="match status" value="1"/>
</dbReference>
<sequence length="462" mass="50590">MSTLSDNEAADENGDGATNVGYIRKLSNAVVGTLAAMAPITGAFGTNQNGNGTKLALAQNGTAGHLQNGIELLARMPIFEKFNYPKTQNGTIGKLKNGIELSSLMPKFENGNGIGKQQMSMPPNTTNLVMMNDGEQKRSKKHKHKGKSHHNKGLPLSGDYIAHDPTMIQLADRSFVVYSTHNGMEARVSKDMAFWTRNSAVFPKGLGWANKLARNNEFWAPDVSGPYGEGKDKKYWLFYCVPVDGTLMNPQQKLTHTAVIGRAVSSSGRPGTWQDLGRILESNEKDNFNAIDPNLFVDPSTKRFWLQYGSFWMGIFQVELNPKTGALLNPKQKPVHLATRPNVPDHAVEAPFLFKKGNWYYLFVSFDRCCAGLSSTYTIRVGRANSPSGPFKDRNGTPMTQGGGTLLLGANGAEIGPGGQSVMTTADGKDILVYHYYDKNANGLAKLGLRQIKWDNAQWPTV</sequence>
<comment type="similarity">
    <text evidence="2 8">Belongs to the glycosyl hydrolase 43 family.</text>
</comment>
<dbReference type="InterPro" id="IPR006710">
    <property type="entry name" value="Glyco_hydro_43"/>
</dbReference>
<dbReference type="EMBL" id="JBICBT010000089">
    <property type="protein sequence ID" value="KAL3123678.1"/>
    <property type="molecule type" value="Genomic_DNA"/>
</dbReference>
<dbReference type="CDD" id="cd08998">
    <property type="entry name" value="GH43_Arb43a-like"/>
    <property type="match status" value="1"/>
</dbReference>
<dbReference type="PANTHER" id="PTHR43301:SF3">
    <property type="entry name" value="ARABINAN ENDO-1,5-ALPHA-L-ARABINOSIDASE A-RELATED"/>
    <property type="match status" value="1"/>
</dbReference>
<dbReference type="GO" id="GO:0004553">
    <property type="term" value="F:hydrolase activity, hydrolyzing O-glycosyl compounds"/>
    <property type="evidence" value="ECO:0007669"/>
    <property type="project" value="UniProtKB-ARBA"/>
</dbReference>
<evidence type="ECO:0000256" key="9">
    <source>
        <dbReference type="SAM" id="MobiDB-lite"/>
    </source>
</evidence>
<dbReference type="GO" id="GO:0005975">
    <property type="term" value="P:carbohydrate metabolic process"/>
    <property type="evidence" value="ECO:0007669"/>
    <property type="project" value="UniProtKB-ARBA"/>
</dbReference>
<organism evidence="10 11">
    <name type="scientific">Heterodera trifolii</name>
    <dbReference type="NCBI Taxonomy" id="157864"/>
    <lineage>
        <taxon>Eukaryota</taxon>
        <taxon>Metazoa</taxon>
        <taxon>Ecdysozoa</taxon>
        <taxon>Nematoda</taxon>
        <taxon>Chromadorea</taxon>
        <taxon>Rhabditida</taxon>
        <taxon>Tylenchina</taxon>
        <taxon>Tylenchomorpha</taxon>
        <taxon>Tylenchoidea</taxon>
        <taxon>Heteroderidae</taxon>
        <taxon>Heteroderinae</taxon>
        <taxon>Heterodera</taxon>
    </lineage>
</organism>
<evidence type="ECO:0000313" key="10">
    <source>
        <dbReference type="EMBL" id="KAL3123678.1"/>
    </source>
</evidence>
<dbReference type="AlphaFoldDB" id="A0ABD2M823"/>
<dbReference type="InterPro" id="IPR023296">
    <property type="entry name" value="Glyco_hydro_beta-prop_sf"/>
</dbReference>
<evidence type="ECO:0000256" key="7">
    <source>
        <dbReference type="PIRSR" id="PIRSR606710-2"/>
    </source>
</evidence>